<evidence type="ECO:0000313" key="1">
    <source>
        <dbReference type="EMBL" id="PWN99168.1"/>
    </source>
</evidence>
<dbReference type="RefSeq" id="XP_025599447.1">
    <property type="nucleotide sequence ID" value="XM_025739978.1"/>
</dbReference>
<feature type="non-terminal residue" evidence="1">
    <location>
        <position position="1"/>
    </location>
</feature>
<dbReference type="Proteomes" id="UP000245946">
    <property type="component" value="Unassembled WGS sequence"/>
</dbReference>
<organism evidence="1 2">
    <name type="scientific">Tilletiopsis washingtonensis</name>
    <dbReference type="NCBI Taxonomy" id="58919"/>
    <lineage>
        <taxon>Eukaryota</taxon>
        <taxon>Fungi</taxon>
        <taxon>Dikarya</taxon>
        <taxon>Basidiomycota</taxon>
        <taxon>Ustilaginomycotina</taxon>
        <taxon>Exobasidiomycetes</taxon>
        <taxon>Entylomatales</taxon>
        <taxon>Entylomatales incertae sedis</taxon>
        <taxon>Tilletiopsis</taxon>
    </lineage>
</organism>
<protein>
    <recommendedName>
        <fullName evidence="3">Gti1/Pac2 family-domain-containing protein</fullName>
    </recommendedName>
</protein>
<sequence length="156" mass="17325">PTYIGYIKTASDAILLLSACDLPANAGLARGACPPPRCVTRRLLDSERATLIRSGSVFAWDEKSAGMRRWTDGKCWSASRVSGCFLTYRELEVRKKPASSTANGSTVATANQYKVDGLIKQSFTITTRSGRKLHVISYYTKRDFREGRLRRVSEDP</sequence>
<dbReference type="PANTHER" id="PTHR28027">
    <property type="entry name" value="TRANSCRIPTIONAL REGULATOR MIT1"/>
    <property type="match status" value="1"/>
</dbReference>
<dbReference type="Pfam" id="PF09729">
    <property type="entry name" value="Gti1_Pac2"/>
    <property type="match status" value="1"/>
</dbReference>
<dbReference type="InterPro" id="IPR018608">
    <property type="entry name" value="Gti1/Pac2"/>
</dbReference>
<keyword evidence="2" id="KW-1185">Reference proteome</keyword>
<gene>
    <name evidence="1" type="ORF">FA09DRAFT_291463</name>
</gene>
<dbReference type="GeneID" id="37267524"/>
<proteinExistence type="predicted"/>
<dbReference type="GO" id="GO:0003677">
    <property type="term" value="F:DNA binding"/>
    <property type="evidence" value="ECO:0007669"/>
    <property type="project" value="TreeGrafter"/>
</dbReference>
<dbReference type="PANTHER" id="PTHR28027:SF1">
    <property type="entry name" value="CAMP INDEPENDENT REGULATORY PROTEIN (AFU_ORTHOLOGUE AFUA_3G09640)"/>
    <property type="match status" value="1"/>
</dbReference>
<accession>A0A316ZDN9</accession>
<dbReference type="AlphaFoldDB" id="A0A316ZDN9"/>
<reference evidence="1 2" key="1">
    <citation type="journal article" date="2018" name="Mol. Biol. Evol.">
        <title>Broad Genomic Sampling Reveals a Smut Pathogenic Ancestry of the Fungal Clade Ustilaginomycotina.</title>
        <authorList>
            <person name="Kijpornyongpan T."/>
            <person name="Mondo S.J."/>
            <person name="Barry K."/>
            <person name="Sandor L."/>
            <person name="Lee J."/>
            <person name="Lipzen A."/>
            <person name="Pangilinan J."/>
            <person name="LaButti K."/>
            <person name="Hainaut M."/>
            <person name="Henrissat B."/>
            <person name="Grigoriev I.V."/>
            <person name="Spatafora J.W."/>
            <person name="Aime M.C."/>
        </authorList>
    </citation>
    <scope>NUCLEOTIDE SEQUENCE [LARGE SCALE GENOMIC DNA]</scope>
    <source>
        <strain evidence="1 2">MCA 4186</strain>
    </source>
</reference>
<name>A0A316ZDN9_9BASI</name>
<dbReference type="OrthoDB" id="5572844at2759"/>
<evidence type="ECO:0008006" key="3">
    <source>
        <dbReference type="Google" id="ProtNLM"/>
    </source>
</evidence>
<evidence type="ECO:0000313" key="2">
    <source>
        <dbReference type="Proteomes" id="UP000245946"/>
    </source>
</evidence>
<feature type="non-terminal residue" evidence="1">
    <location>
        <position position="156"/>
    </location>
</feature>
<dbReference type="EMBL" id="KZ819289">
    <property type="protein sequence ID" value="PWN99168.1"/>
    <property type="molecule type" value="Genomic_DNA"/>
</dbReference>